<dbReference type="GO" id="GO:0004386">
    <property type="term" value="F:helicase activity"/>
    <property type="evidence" value="ECO:0007669"/>
    <property type="project" value="UniProtKB-KW"/>
</dbReference>
<dbReference type="Gene3D" id="1.20.58.160">
    <property type="match status" value="1"/>
</dbReference>
<evidence type="ECO:0000313" key="3">
    <source>
        <dbReference type="EMBL" id="POM80418.1"/>
    </source>
</evidence>
<dbReference type="InterPro" id="IPR049163">
    <property type="entry name" value="Pif1-like_2B_dom"/>
</dbReference>
<keyword evidence="3" id="KW-0378">Hydrolase</keyword>
<keyword evidence="3" id="KW-0547">Nucleotide-binding</keyword>
<proteinExistence type="predicted"/>
<evidence type="ECO:0000259" key="2">
    <source>
        <dbReference type="Pfam" id="PF21530"/>
    </source>
</evidence>
<feature type="region of interest" description="Disordered" evidence="1">
    <location>
        <begin position="159"/>
        <end position="182"/>
    </location>
</feature>
<feature type="domain" description="DNA helicase Pif1-like 2B" evidence="2">
    <location>
        <begin position="113"/>
        <end position="133"/>
    </location>
</feature>
<evidence type="ECO:0000313" key="4">
    <source>
        <dbReference type="Proteomes" id="UP000237271"/>
    </source>
</evidence>
<dbReference type="Pfam" id="PF21530">
    <property type="entry name" value="Pif1_2B_dom"/>
    <property type="match status" value="1"/>
</dbReference>
<keyword evidence="4" id="KW-1185">Reference proteome</keyword>
<reference evidence="3 4" key="1">
    <citation type="journal article" date="2017" name="Genome Biol. Evol.">
        <title>Phytophthora megakarya and P. palmivora, closely related causal agents of cacao black pod rot, underwent increases in genome sizes and gene numbers by different mechanisms.</title>
        <authorList>
            <person name="Ali S.S."/>
            <person name="Shao J."/>
            <person name="Lary D.J."/>
            <person name="Kronmiller B."/>
            <person name="Shen D."/>
            <person name="Strem M.D."/>
            <person name="Amoako-Attah I."/>
            <person name="Akrofi A.Y."/>
            <person name="Begoude B.A."/>
            <person name="Ten Hoopen G.M."/>
            <person name="Coulibaly K."/>
            <person name="Kebe B.I."/>
            <person name="Melnick R.L."/>
            <person name="Guiltinan M.J."/>
            <person name="Tyler B.M."/>
            <person name="Meinhardt L.W."/>
            <person name="Bailey B.A."/>
        </authorList>
    </citation>
    <scope>NUCLEOTIDE SEQUENCE [LARGE SCALE GENOMIC DNA]</scope>
    <source>
        <strain evidence="4">sbr112.9</strain>
    </source>
</reference>
<comment type="caution">
    <text evidence="3">The sequence shown here is derived from an EMBL/GenBank/DDBJ whole genome shotgun (WGS) entry which is preliminary data.</text>
</comment>
<dbReference type="InterPro" id="IPR038425">
    <property type="entry name" value="GAT_sf"/>
</dbReference>
<organism evidence="3 4">
    <name type="scientific">Phytophthora palmivora</name>
    <dbReference type="NCBI Taxonomy" id="4796"/>
    <lineage>
        <taxon>Eukaryota</taxon>
        <taxon>Sar</taxon>
        <taxon>Stramenopiles</taxon>
        <taxon>Oomycota</taxon>
        <taxon>Peronosporomycetes</taxon>
        <taxon>Peronosporales</taxon>
        <taxon>Peronosporaceae</taxon>
        <taxon>Phytophthora</taxon>
    </lineage>
</organism>
<name>A0A2P4YRI9_9STRA</name>
<dbReference type="Proteomes" id="UP000237271">
    <property type="component" value="Unassembled WGS sequence"/>
</dbReference>
<evidence type="ECO:0000256" key="1">
    <source>
        <dbReference type="SAM" id="MobiDB-lite"/>
    </source>
</evidence>
<feature type="compositionally biased region" description="Basic and acidic residues" evidence="1">
    <location>
        <begin position="160"/>
        <end position="182"/>
    </location>
</feature>
<dbReference type="AlphaFoldDB" id="A0A2P4YRI9"/>
<accession>A0A2P4YRI9</accession>
<keyword evidence="3" id="KW-0067">ATP-binding</keyword>
<protein>
    <submittedName>
        <fullName evidence="3">Helitron helicase-like protein</fullName>
    </submittedName>
</protein>
<sequence length="315" mass="34762">MSDYNICIPLDVCIIPGVRAVDPWVDEMFEDMLFEAQKDAAAIGNHGVMEELAVEVREIVHRMEGAIPIAVVEEDENLEKYLSINDELHAALKKYDELLAENQSTIDGTHAKIRNMNSDAGLCNGTRLRVVSLRERSIEDNQDSNDDDPFADFIRARSGSKKETKEHVKHSAVENSKPEVERKVNHNNKAQGQSIHHVGIYLESPVFAHGQLYVALAEKETTPAPLAQTKDLIDLWDGNNSFSKAAATVSSLQGPSSTTSSTFDTSSSDPFDVLDFSTKASTSAHTAENPFHSLQIPPSQPQQCTHPASFNPFDF</sequence>
<gene>
    <name evidence="3" type="ORF">PHPALM_1749</name>
</gene>
<keyword evidence="3" id="KW-0347">Helicase</keyword>
<dbReference type="InterPro" id="IPR027417">
    <property type="entry name" value="P-loop_NTPase"/>
</dbReference>
<dbReference type="SUPFAM" id="SSF89009">
    <property type="entry name" value="GAT-like domain"/>
    <property type="match status" value="1"/>
</dbReference>
<dbReference type="OrthoDB" id="2018246at2759"/>
<dbReference type="SUPFAM" id="SSF52540">
    <property type="entry name" value="P-loop containing nucleoside triphosphate hydrolases"/>
    <property type="match status" value="1"/>
</dbReference>
<dbReference type="EMBL" id="NCKW01000482">
    <property type="protein sequence ID" value="POM80418.1"/>
    <property type="molecule type" value="Genomic_DNA"/>
</dbReference>